<feature type="domain" description="Tc1-like transposase DDE" evidence="1">
    <location>
        <begin position="148"/>
        <end position="284"/>
    </location>
</feature>
<dbReference type="InterPro" id="IPR009057">
    <property type="entry name" value="Homeodomain-like_sf"/>
</dbReference>
<dbReference type="Proteomes" id="UP001148786">
    <property type="component" value="Unassembled WGS sequence"/>
</dbReference>
<evidence type="ECO:0000313" key="3">
    <source>
        <dbReference type="Proteomes" id="UP001148786"/>
    </source>
</evidence>
<dbReference type="InterPro" id="IPR047655">
    <property type="entry name" value="Transpos_IS630-like"/>
</dbReference>
<gene>
    <name evidence="2" type="ORF">NLJ89_g8785</name>
</gene>
<dbReference type="PANTHER" id="PTHR46564">
    <property type="entry name" value="TRANSPOSASE"/>
    <property type="match status" value="1"/>
</dbReference>
<evidence type="ECO:0000313" key="2">
    <source>
        <dbReference type="EMBL" id="KAJ3502659.1"/>
    </source>
</evidence>
<reference evidence="2" key="1">
    <citation type="submission" date="2022-07" db="EMBL/GenBank/DDBJ databases">
        <title>Genome Sequence of Agrocybe chaxingu.</title>
        <authorList>
            <person name="Buettner E."/>
        </authorList>
    </citation>
    <scope>NUCLEOTIDE SEQUENCE</scope>
    <source>
        <strain evidence="2">MP-N11</strain>
    </source>
</reference>
<dbReference type="AlphaFoldDB" id="A0A9W8JUS2"/>
<dbReference type="InterPro" id="IPR036397">
    <property type="entry name" value="RNaseH_sf"/>
</dbReference>
<evidence type="ECO:0000259" key="1">
    <source>
        <dbReference type="Pfam" id="PF13358"/>
    </source>
</evidence>
<accession>A0A9W8JUS2</accession>
<keyword evidence="3" id="KW-1185">Reference proteome</keyword>
<proteinExistence type="predicted"/>
<dbReference type="SUPFAM" id="SSF46689">
    <property type="entry name" value="Homeodomain-like"/>
    <property type="match status" value="1"/>
</dbReference>
<protein>
    <recommendedName>
        <fullName evidence="1">Tc1-like transposase DDE domain-containing protein</fullName>
    </recommendedName>
</protein>
<dbReference type="GO" id="GO:0003676">
    <property type="term" value="F:nucleic acid binding"/>
    <property type="evidence" value="ECO:0007669"/>
    <property type="project" value="InterPro"/>
</dbReference>
<dbReference type="OrthoDB" id="2994945at2759"/>
<dbReference type="NCBIfam" id="NF033545">
    <property type="entry name" value="transpos_IS630"/>
    <property type="match status" value="1"/>
</dbReference>
<dbReference type="InterPro" id="IPR038717">
    <property type="entry name" value="Tc1-like_DDE_dom"/>
</dbReference>
<dbReference type="Gene3D" id="3.30.420.10">
    <property type="entry name" value="Ribonuclease H-like superfamily/Ribonuclease H"/>
    <property type="match status" value="1"/>
</dbReference>
<name>A0A9W8JUS2_9AGAR</name>
<sequence length="320" mass="37295">MVNRRISADVKLAAIKLYERRLLALEDILDCVGFSQWTFWRTLKRYRETGTVVPQPSHLRGRPRKLHFSDVSYLFSLLHHRPDWFLDEFLDLLESNRFISVHYTTIYRELKRMGVSRKKLRRIAKERNEDLRADYIRTISQYSPEELGFIDEFSKDERTLQRRCGRAVKGRRAVMRGVFVRGRRISGEGLLTLDGIVASTVVEGSMTHEKYLRFLEHNVMPLTTPYPGKLSVLVMDNARIHHGEGILELAQRFGVRIIFLPPYSPDLNPIEEAISKIKAWIRRNYDLFTSDHGILYDIKVAMDVITPNDAAGYFIDGGYF</sequence>
<dbReference type="Pfam" id="PF13358">
    <property type="entry name" value="DDE_3"/>
    <property type="match status" value="1"/>
</dbReference>
<dbReference type="PANTHER" id="PTHR46564:SF1">
    <property type="entry name" value="TRANSPOSASE"/>
    <property type="match status" value="1"/>
</dbReference>
<dbReference type="EMBL" id="JANKHO010001249">
    <property type="protein sequence ID" value="KAJ3502659.1"/>
    <property type="molecule type" value="Genomic_DNA"/>
</dbReference>
<comment type="caution">
    <text evidence="2">The sequence shown here is derived from an EMBL/GenBank/DDBJ whole genome shotgun (WGS) entry which is preliminary data.</text>
</comment>
<organism evidence="2 3">
    <name type="scientific">Agrocybe chaxingu</name>
    <dbReference type="NCBI Taxonomy" id="84603"/>
    <lineage>
        <taxon>Eukaryota</taxon>
        <taxon>Fungi</taxon>
        <taxon>Dikarya</taxon>
        <taxon>Basidiomycota</taxon>
        <taxon>Agaricomycotina</taxon>
        <taxon>Agaricomycetes</taxon>
        <taxon>Agaricomycetidae</taxon>
        <taxon>Agaricales</taxon>
        <taxon>Agaricineae</taxon>
        <taxon>Strophariaceae</taxon>
        <taxon>Agrocybe</taxon>
    </lineage>
</organism>